<evidence type="ECO:0008006" key="2">
    <source>
        <dbReference type="Google" id="ProtNLM"/>
    </source>
</evidence>
<organism evidence="1">
    <name type="scientific">mine drainage metagenome</name>
    <dbReference type="NCBI Taxonomy" id="410659"/>
    <lineage>
        <taxon>unclassified sequences</taxon>
        <taxon>metagenomes</taxon>
        <taxon>ecological metagenomes</taxon>
    </lineage>
</organism>
<sequence length="94" mass="10294">MDMTQDSGQIRLAAGRRVTFRGARDVLLECTEGVVWLTVEGQQGDFLLAKNELLCIKSSGLAIIQGLPSGSVQLVSKVPKSIRQGNRFSWTLVF</sequence>
<protein>
    <recommendedName>
        <fullName evidence="2">DUF2917 domain-containing protein</fullName>
    </recommendedName>
</protein>
<dbReference type="EMBL" id="MLJW01001227">
    <property type="protein sequence ID" value="OIQ79363.1"/>
    <property type="molecule type" value="Genomic_DNA"/>
</dbReference>
<evidence type="ECO:0000313" key="1">
    <source>
        <dbReference type="EMBL" id="OIQ79363.1"/>
    </source>
</evidence>
<dbReference type="Pfam" id="PF11142">
    <property type="entry name" value="DUF2917"/>
    <property type="match status" value="1"/>
</dbReference>
<gene>
    <name evidence="1" type="ORF">GALL_388970</name>
</gene>
<accession>A0A1J5QPD8</accession>
<name>A0A1J5QPD8_9ZZZZ</name>
<proteinExistence type="predicted"/>
<dbReference type="AlphaFoldDB" id="A0A1J5QPD8"/>
<dbReference type="InterPro" id="IPR021317">
    <property type="entry name" value="DUF2917"/>
</dbReference>
<comment type="caution">
    <text evidence="1">The sequence shown here is derived from an EMBL/GenBank/DDBJ whole genome shotgun (WGS) entry which is preliminary data.</text>
</comment>
<reference evidence="1" key="1">
    <citation type="submission" date="2016-10" db="EMBL/GenBank/DDBJ databases">
        <title>Sequence of Gallionella enrichment culture.</title>
        <authorList>
            <person name="Poehlein A."/>
            <person name="Muehling M."/>
            <person name="Daniel R."/>
        </authorList>
    </citation>
    <scope>NUCLEOTIDE SEQUENCE</scope>
</reference>